<evidence type="ECO:0000256" key="2">
    <source>
        <dbReference type="ARBA" id="ARBA00022723"/>
    </source>
</evidence>
<evidence type="ECO:0000256" key="4">
    <source>
        <dbReference type="ARBA" id="ARBA00022833"/>
    </source>
</evidence>
<dbReference type="GO" id="GO:0008270">
    <property type="term" value="F:zinc ion binding"/>
    <property type="evidence" value="ECO:0007669"/>
    <property type="project" value="UniProtKB-KW"/>
</dbReference>
<dbReference type="Gene3D" id="3.30.40.10">
    <property type="entry name" value="Zinc/RING finger domain, C3HC4 (zinc finger)"/>
    <property type="match status" value="1"/>
</dbReference>
<dbReference type="EMBL" id="KQ241664">
    <property type="protein sequence ID" value="KNC86195.1"/>
    <property type="molecule type" value="Genomic_DNA"/>
</dbReference>
<dbReference type="eggNOG" id="KOG4323">
    <property type="taxonomic scope" value="Eukaryota"/>
</dbReference>
<dbReference type="OrthoDB" id="283066at2759"/>
<dbReference type="SUPFAM" id="SSF57903">
    <property type="entry name" value="FYVE/PHD zinc finger"/>
    <property type="match status" value="1"/>
</dbReference>
<feature type="compositionally biased region" description="Acidic residues" evidence="7">
    <location>
        <begin position="450"/>
        <end position="461"/>
    </location>
</feature>
<sequence>MKGRSPSPSPPVKYGPQQAQQQTNAKALSSSPVTASSLPKTKSPTPPQRGSVPGGVAKKPAPTAPVPRASFLGEKGIKGTNEKNSNAGGGAGYFSHSGKGGGNPSADLSFRGGARVSYMSNAPSSTTKASASVATAGMSPGNDVGNSMLGNLNRPSTLVNATSENTAAGLAGDANDTRQIAAERGFSKSRADSSKLSMGKRNESTRNDDRTHDESDENIDESEKSSKNQRVYKRGPNRSKSKRSYEALFEGEDDDDVNYDDDDVVNTPDAETRPSEKEVEEKTTIENGRSTTNMKPKSAAKRKAEPITSKVRTKTLKPANDSDTTGDENSASEGEDSDPDVKRNRKRRKFSGAASGDHVKMGTSTASGAQLMQVKESSAKSNDDTEDASPSPKKRIGPKSRTKKRRILTSDVCPSEQTMDLSAKAERTILLLEFKDEESDNETARASNAEESDSDSESDGPQEFDFCELCGKDSDVKGNKIVVCDGCNKGFHQKCHKPAVPNELLSEAYEDEDWFCSKKKCQMAYRNHVTRVVPDHSISA</sequence>
<organism evidence="9 10">
    <name type="scientific">Sphaeroforma arctica JP610</name>
    <dbReference type="NCBI Taxonomy" id="667725"/>
    <lineage>
        <taxon>Eukaryota</taxon>
        <taxon>Ichthyosporea</taxon>
        <taxon>Ichthyophonida</taxon>
        <taxon>Sphaeroforma</taxon>
    </lineage>
</organism>
<dbReference type="GO" id="GO:0005634">
    <property type="term" value="C:nucleus"/>
    <property type="evidence" value="ECO:0007669"/>
    <property type="project" value="UniProtKB-SubCell"/>
</dbReference>
<dbReference type="InterPro" id="IPR011011">
    <property type="entry name" value="Znf_FYVE_PHD"/>
</dbReference>
<feature type="compositionally biased region" description="Basic and acidic residues" evidence="7">
    <location>
        <begin position="200"/>
        <end position="213"/>
    </location>
</feature>
<proteinExistence type="predicted"/>
<evidence type="ECO:0000256" key="5">
    <source>
        <dbReference type="ARBA" id="ARBA00023242"/>
    </source>
</evidence>
<keyword evidence="2" id="KW-0479">Metal-binding</keyword>
<protein>
    <recommendedName>
        <fullName evidence="8">PHD-type domain-containing protein</fullName>
    </recommendedName>
</protein>
<feature type="domain" description="PHD-type" evidence="8">
    <location>
        <begin position="464"/>
        <end position="522"/>
    </location>
</feature>
<evidence type="ECO:0000313" key="10">
    <source>
        <dbReference type="Proteomes" id="UP000054560"/>
    </source>
</evidence>
<evidence type="ECO:0000256" key="6">
    <source>
        <dbReference type="PROSITE-ProRule" id="PRU00146"/>
    </source>
</evidence>
<reference evidence="9 10" key="1">
    <citation type="submission" date="2011-02" db="EMBL/GenBank/DDBJ databases">
        <title>The Genome Sequence of Sphaeroforma arctica JP610.</title>
        <authorList>
            <consortium name="The Broad Institute Genome Sequencing Platform"/>
            <person name="Russ C."/>
            <person name="Cuomo C."/>
            <person name="Young S.K."/>
            <person name="Zeng Q."/>
            <person name="Gargeya S."/>
            <person name="Alvarado L."/>
            <person name="Berlin A."/>
            <person name="Chapman S.B."/>
            <person name="Chen Z."/>
            <person name="Freedman E."/>
            <person name="Gellesch M."/>
            <person name="Goldberg J."/>
            <person name="Griggs A."/>
            <person name="Gujja S."/>
            <person name="Heilman E."/>
            <person name="Heiman D."/>
            <person name="Howarth C."/>
            <person name="Mehta T."/>
            <person name="Neiman D."/>
            <person name="Pearson M."/>
            <person name="Roberts A."/>
            <person name="Saif S."/>
            <person name="Shea T."/>
            <person name="Shenoy N."/>
            <person name="Sisk P."/>
            <person name="Stolte C."/>
            <person name="Sykes S."/>
            <person name="White J."/>
            <person name="Yandava C."/>
            <person name="Burger G."/>
            <person name="Gray M.W."/>
            <person name="Holland P.W.H."/>
            <person name="King N."/>
            <person name="Lang F.B.F."/>
            <person name="Roger A.J."/>
            <person name="Ruiz-Trillo I."/>
            <person name="Haas B."/>
            <person name="Nusbaum C."/>
            <person name="Birren B."/>
        </authorList>
    </citation>
    <scope>NUCLEOTIDE SEQUENCE [LARGE SCALE GENOMIC DNA]</scope>
    <source>
        <strain evidence="9 10">JP610</strain>
    </source>
</reference>
<feature type="compositionally biased region" description="Basic residues" evidence="7">
    <location>
        <begin position="392"/>
        <end position="407"/>
    </location>
</feature>
<dbReference type="GO" id="GO:0003682">
    <property type="term" value="F:chromatin binding"/>
    <property type="evidence" value="ECO:0007669"/>
    <property type="project" value="TreeGrafter"/>
</dbReference>
<feature type="compositionally biased region" description="Basic residues" evidence="7">
    <location>
        <begin position="230"/>
        <end position="242"/>
    </location>
</feature>
<feature type="compositionally biased region" description="Polar residues" evidence="7">
    <location>
        <begin position="285"/>
        <end position="295"/>
    </location>
</feature>
<dbReference type="RefSeq" id="XP_014160097.1">
    <property type="nucleotide sequence ID" value="XM_014304622.1"/>
</dbReference>
<dbReference type="GO" id="GO:0003677">
    <property type="term" value="F:DNA binding"/>
    <property type="evidence" value="ECO:0007669"/>
    <property type="project" value="TreeGrafter"/>
</dbReference>
<feature type="compositionally biased region" description="Polar residues" evidence="7">
    <location>
        <begin position="145"/>
        <end position="166"/>
    </location>
</feature>
<dbReference type="PROSITE" id="PS50016">
    <property type="entry name" value="ZF_PHD_2"/>
    <property type="match status" value="1"/>
</dbReference>
<dbReference type="PANTHER" id="PTHR12628">
    <property type="entry name" value="POLYCOMB-LIKE TRANSCRIPTION FACTOR"/>
    <property type="match status" value="1"/>
</dbReference>
<evidence type="ECO:0000313" key="9">
    <source>
        <dbReference type="EMBL" id="KNC86195.1"/>
    </source>
</evidence>
<dbReference type="GeneID" id="25902176"/>
<dbReference type="SMART" id="SM00249">
    <property type="entry name" value="PHD"/>
    <property type="match status" value="1"/>
</dbReference>
<dbReference type="AlphaFoldDB" id="A0A0L0GB19"/>
<evidence type="ECO:0000259" key="8">
    <source>
        <dbReference type="PROSITE" id="PS50016"/>
    </source>
</evidence>
<evidence type="ECO:0000256" key="1">
    <source>
        <dbReference type="ARBA" id="ARBA00004123"/>
    </source>
</evidence>
<feature type="compositionally biased region" description="Polar residues" evidence="7">
    <location>
        <begin position="362"/>
        <end position="376"/>
    </location>
</feature>
<comment type="subcellular location">
    <subcellularLocation>
        <location evidence="1">Nucleus</location>
    </subcellularLocation>
</comment>
<dbReference type="InterPro" id="IPR019787">
    <property type="entry name" value="Znf_PHD-finger"/>
</dbReference>
<keyword evidence="10" id="KW-1185">Reference proteome</keyword>
<feature type="compositionally biased region" description="Basic and acidic residues" evidence="7">
    <location>
        <begin position="270"/>
        <end position="284"/>
    </location>
</feature>
<gene>
    <name evidence="9" type="ORF">SARC_01672</name>
</gene>
<feature type="compositionally biased region" description="Acidic residues" evidence="7">
    <location>
        <begin position="249"/>
        <end position="264"/>
    </location>
</feature>
<feature type="region of interest" description="Disordered" evidence="7">
    <location>
        <begin position="1"/>
        <end position="108"/>
    </location>
</feature>
<dbReference type="GO" id="GO:0045814">
    <property type="term" value="P:negative regulation of gene expression, epigenetic"/>
    <property type="evidence" value="ECO:0007669"/>
    <property type="project" value="TreeGrafter"/>
</dbReference>
<dbReference type="Pfam" id="PF00628">
    <property type="entry name" value="PHD"/>
    <property type="match status" value="1"/>
</dbReference>
<feature type="compositionally biased region" description="Polar residues" evidence="7">
    <location>
        <begin position="17"/>
        <end position="35"/>
    </location>
</feature>
<dbReference type="InterPro" id="IPR001965">
    <property type="entry name" value="Znf_PHD"/>
</dbReference>
<keyword evidence="4" id="KW-0862">Zinc</keyword>
<evidence type="ECO:0000256" key="7">
    <source>
        <dbReference type="SAM" id="MobiDB-lite"/>
    </source>
</evidence>
<dbReference type="InterPro" id="IPR013083">
    <property type="entry name" value="Znf_RING/FYVE/PHD"/>
</dbReference>
<dbReference type="Proteomes" id="UP000054560">
    <property type="component" value="Unassembled WGS sequence"/>
</dbReference>
<accession>A0A0L0GB19</accession>
<dbReference type="PANTHER" id="PTHR12628:SF10">
    <property type="entry name" value="HOMEOBOX DOMAIN-CONTAINING PROTEIN"/>
    <property type="match status" value="1"/>
</dbReference>
<keyword evidence="5" id="KW-0539">Nucleus</keyword>
<feature type="compositionally biased region" description="Polar residues" evidence="7">
    <location>
        <begin position="321"/>
        <end position="332"/>
    </location>
</feature>
<dbReference type="STRING" id="667725.A0A0L0GB19"/>
<keyword evidence="3 6" id="KW-0863">Zinc-finger</keyword>
<name>A0A0L0GB19_9EUKA</name>
<feature type="region of interest" description="Disordered" evidence="7">
    <location>
        <begin position="145"/>
        <end position="419"/>
    </location>
</feature>
<feature type="compositionally biased region" description="Gly residues" evidence="7">
    <location>
        <begin position="87"/>
        <end position="103"/>
    </location>
</feature>
<evidence type="ECO:0000256" key="3">
    <source>
        <dbReference type="ARBA" id="ARBA00022771"/>
    </source>
</evidence>
<feature type="region of interest" description="Disordered" evidence="7">
    <location>
        <begin position="433"/>
        <end position="461"/>
    </location>
</feature>